<feature type="transmembrane region" description="Helical" evidence="2">
    <location>
        <begin position="60"/>
        <end position="80"/>
    </location>
</feature>
<dbReference type="GO" id="GO:0008289">
    <property type="term" value="F:lipid binding"/>
    <property type="evidence" value="ECO:0007669"/>
    <property type="project" value="InterPro"/>
</dbReference>
<accession>A0A9D4V4C3</accession>
<dbReference type="Pfam" id="PF05461">
    <property type="entry name" value="ApoL"/>
    <property type="match status" value="1"/>
</dbReference>
<dbReference type="AlphaFoldDB" id="A0A9D4V4C3"/>
<name>A0A9D4V4C3_ADICA</name>
<comment type="similarity">
    <text evidence="1">Belongs to the apolipoprotein L family.</text>
</comment>
<keyword evidence="2" id="KW-0472">Membrane</keyword>
<evidence type="ECO:0000256" key="2">
    <source>
        <dbReference type="SAM" id="Phobius"/>
    </source>
</evidence>
<dbReference type="EMBL" id="JABFUD020000005">
    <property type="protein sequence ID" value="KAI5079324.1"/>
    <property type="molecule type" value="Genomic_DNA"/>
</dbReference>
<organism evidence="3 4">
    <name type="scientific">Adiantum capillus-veneris</name>
    <name type="common">Maidenhair fern</name>
    <dbReference type="NCBI Taxonomy" id="13818"/>
    <lineage>
        <taxon>Eukaryota</taxon>
        <taxon>Viridiplantae</taxon>
        <taxon>Streptophyta</taxon>
        <taxon>Embryophyta</taxon>
        <taxon>Tracheophyta</taxon>
        <taxon>Polypodiopsida</taxon>
        <taxon>Polypodiidae</taxon>
        <taxon>Polypodiales</taxon>
        <taxon>Pteridineae</taxon>
        <taxon>Pteridaceae</taxon>
        <taxon>Vittarioideae</taxon>
        <taxon>Adiantum</taxon>
    </lineage>
</organism>
<comment type="caution">
    <text evidence="3">The sequence shown here is derived from an EMBL/GenBank/DDBJ whole genome shotgun (WGS) entry which is preliminary data.</text>
</comment>
<sequence>MTPPDHVEDLQRRRIEASFKKLDAMDVHGWRAEHQHLKAKMEGVCRELESMHMNVSITQVAGGSAVAAGGAMAMLGAALAPFTFGITLPLVAAGAALGAAGGLTTAGGHLTQKLVSKARLDELRHHSHIFCERTRKMQYALDELLGLLQKLQQVMHPRGIKLISDVLPMQQQRRQQLDVNRIDSVLKRLLQSGKFKKHFELDGPPSLLSDGELREWVQKQGLSVLSCVMATSSLVGKVISGEVMAAVPLLSIGNGVWDIVQGVQSMQQSCHAAKVVRENLQHMQDVFCLMDEAVHLLLSPPS</sequence>
<dbReference type="GO" id="GO:0006869">
    <property type="term" value="P:lipid transport"/>
    <property type="evidence" value="ECO:0007669"/>
    <property type="project" value="InterPro"/>
</dbReference>
<dbReference type="OrthoDB" id="2307332at2759"/>
<dbReference type="PANTHER" id="PTHR14096:SF28">
    <property type="entry name" value="APOLIPOPROTEIN L, 1-RELATED"/>
    <property type="match status" value="1"/>
</dbReference>
<proteinExistence type="inferred from homology"/>
<dbReference type="GO" id="GO:0042157">
    <property type="term" value="P:lipoprotein metabolic process"/>
    <property type="evidence" value="ECO:0007669"/>
    <property type="project" value="InterPro"/>
</dbReference>
<evidence type="ECO:0000313" key="3">
    <source>
        <dbReference type="EMBL" id="KAI5079324.1"/>
    </source>
</evidence>
<evidence type="ECO:0000313" key="4">
    <source>
        <dbReference type="Proteomes" id="UP000886520"/>
    </source>
</evidence>
<dbReference type="GO" id="GO:0005576">
    <property type="term" value="C:extracellular region"/>
    <property type="evidence" value="ECO:0007669"/>
    <property type="project" value="InterPro"/>
</dbReference>
<dbReference type="PANTHER" id="PTHR14096">
    <property type="entry name" value="APOLIPOPROTEIN L"/>
    <property type="match status" value="1"/>
</dbReference>
<keyword evidence="4" id="KW-1185">Reference proteome</keyword>
<evidence type="ECO:0000256" key="1">
    <source>
        <dbReference type="ARBA" id="ARBA00010090"/>
    </source>
</evidence>
<reference evidence="3 4" key="1">
    <citation type="submission" date="2021-01" db="EMBL/GenBank/DDBJ databases">
        <title>Adiantum capillus-veneris genome.</title>
        <authorList>
            <person name="Fang Y."/>
            <person name="Liao Q."/>
        </authorList>
    </citation>
    <scope>NUCLEOTIDE SEQUENCE [LARGE SCALE GENOMIC DNA]</scope>
    <source>
        <strain evidence="3">H3</strain>
        <tissue evidence="3">Leaf</tissue>
    </source>
</reference>
<gene>
    <name evidence="3" type="ORF">GOP47_0004803</name>
</gene>
<keyword evidence="2" id="KW-0812">Transmembrane</keyword>
<feature type="transmembrane region" description="Helical" evidence="2">
    <location>
        <begin position="86"/>
        <end position="110"/>
    </location>
</feature>
<protein>
    <submittedName>
        <fullName evidence="3">Uncharacterized protein</fullName>
    </submittedName>
</protein>
<dbReference type="GO" id="GO:0016020">
    <property type="term" value="C:membrane"/>
    <property type="evidence" value="ECO:0007669"/>
    <property type="project" value="TreeGrafter"/>
</dbReference>
<dbReference type="Proteomes" id="UP000886520">
    <property type="component" value="Chromosome 5"/>
</dbReference>
<dbReference type="InterPro" id="IPR008405">
    <property type="entry name" value="ApoL"/>
</dbReference>
<keyword evidence="2" id="KW-1133">Transmembrane helix</keyword>